<organism evidence="2 3">
    <name type="scientific">Pasteurella oralis</name>
    <dbReference type="NCBI Taxonomy" id="1071947"/>
    <lineage>
        <taxon>Bacteria</taxon>
        <taxon>Pseudomonadati</taxon>
        <taxon>Pseudomonadota</taxon>
        <taxon>Gammaproteobacteria</taxon>
        <taxon>Pasteurellales</taxon>
        <taxon>Pasteurellaceae</taxon>
        <taxon>Pasteurella</taxon>
    </lineage>
</organism>
<keyword evidence="3" id="KW-1185">Reference proteome</keyword>
<evidence type="ECO:0000256" key="1">
    <source>
        <dbReference type="SAM" id="MobiDB-lite"/>
    </source>
</evidence>
<evidence type="ECO:0000313" key="2">
    <source>
        <dbReference type="EMBL" id="MFD1806213.1"/>
    </source>
</evidence>
<protein>
    <recommendedName>
        <fullName evidence="4">Collagen-like protein</fullName>
    </recommendedName>
</protein>
<reference evidence="3" key="1">
    <citation type="journal article" date="2019" name="Int. J. Syst. Evol. Microbiol.">
        <title>The Global Catalogue of Microorganisms (GCM) 10K type strain sequencing project: providing services to taxonomists for standard genome sequencing and annotation.</title>
        <authorList>
            <consortium name="The Broad Institute Genomics Platform"/>
            <consortium name="The Broad Institute Genome Sequencing Center for Infectious Disease"/>
            <person name="Wu L."/>
            <person name="Ma J."/>
        </authorList>
    </citation>
    <scope>NUCLEOTIDE SEQUENCE [LARGE SCALE GENOMIC DNA]</scope>
    <source>
        <strain evidence="3">CCM 7950</strain>
    </source>
</reference>
<accession>A0ABW4NUC5</accession>
<sequence length="308" mass="33902">MANLNKRLIDFAQAVSEKIFSVLKKIKELEQKIQEIGNTTGQPGERGDDGKSAYQIWLEVGNNGSKQDFIDSLHGKQGIPGERGDNGDNGFTFTPTVSLNGELSWSNNGNLNNPPPINLKGPKGDPGQSINGSDGATFTPILAENGDLSWTNNKGLQNPRTINIRGPAGYQGEISNSYNGNRRNVPVSEYAVGLLHSKMEQLKETKQVWVGNVTQHSTSILELSESILNKTLIFYFQWSQAHSLQQNVDTYTVSVFVGKELINTSGRKYFHAALYVGGWKNCQVELVSANQIRIIDISNMYLKKITAA</sequence>
<evidence type="ECO:0008006" key="4">
    <source>
        <dbReference type="Google" id="ProtNLM"/>
    </source>
</evidence>
<gene>
    <name evidence="2" type="ORF">ACFSAV_07515</name>
</gene>
<dbReference type="Proteomes" id="UP001597420">
    <property type="component" value="Unassembled WGS sequence"/>
</dbReference>
<comment type="caution">
    <text evidence="2">The sequence shown here is derived from an EMBL/GenBank/DDBJ whole genome shotgun (WGS) entry which is preliminary data.</text>
</comment>
<name>A0ABW4NUC5_9PAST</name>
<dbReference type="RefSeq" id="WP_379098032.1">
    <property type="nucleotide sequence ID" value="NZ_JBHUFP010000009.1"/>
</dbReference>
<feature type="region of interest" description="Disordered" evidence="1">
    <location>
        <begin position="112"/>
        <end position="134"/>
    </location>
</feature>
<dbReference type="EMBL" id="JBHUFP010000009">
    <property type="protein sequence ID" value="MFD1806213.1"/>
    <property type="molecule type" value="Genomic_DNA"/>
</dbReference>
<evidence type="ECO:0000313" key="3">
    <source>
        <dbReference type="Proteomes" id="UP001597420"/>
    </source>
</evidence>
<proteinExistence type="predicted"/>